<feature type="region of interest" description="Disordered" evidence="1">
    <location>
        <begin position="1"/>
        <end position="37"/>
    </location>
</feature>
<evidence type="ECO:0000313" key="3">
    <source>
        <dbReference type="Proteomes" id="UP001221898"/>
    </source>
</evidence>
<proteinExistence type="predicted"/>
<evidence type="ECO:0000313" key="2">
    <source>
        <dbReference type="EMBL" id="KAJ8386765.1"/>
    </source>
</evidence>
<feature type="compositionally biased region" description="Basic and acidic residues" evidence="1">
    <location>
        <begin position="1"/>
        <end position="26"/>
    </location>
</feature>
<accession>A0AAD7RMH8</accession>
<dbReference type="EMBL" id="JAINUG010000223">
    <property type="protein sequence ID" value="KAJ8386765.1"/>
    <property type="molecule type" value="Genomic_DNA"/>
</dbReference>
<dbReference type="AlphaFoldDB" id="A0AAD7RMH8"/>
<dbReference type="Proteomes" id="UP001221898">
    <property type="component" value="Unassembled WGS sequence"/>
</dbReference>
<name>A0AAD7RMH8_9TELE</name>
<evidence type="ECO:0000256" key="1">
    <source>
        <dbReference type="SAM" id="MobiDB-lite"/>
    </source>
</evidence>
<reference evidence="2" key="1">
    <citation type="journal article" date="2023" name="Science">
        <title>Genome structures resolve the early diversification of teleost fishes.</title>
        <authorList>
            <person name="Parey E."/>
            <person name="Louis A."/>
            <person name="Montfort J."/>
            <person name="Bouchez O."/>
            <person name="Roques C."/>
            <person name="Iampietro C."/>
            <person name="Lluch J."/>
            <person name="Castinel A."/>
            <person name="Donnadieu C."/>
            <person name="Desvignes T."/>
            <person name="Floi Bucao C."/>
            <person name="Jouanno E."/>
            <person name="Wen M."/>
            <person name="Mejri S."/>
            <person name="Dirks R."/>
            <person name="Jansen H."/>
            <person name="Henkel C."/>
            <person name="Chen W.J."/>
            <person name="Zahm M."/>
            <person name="Cabau C."/>
            <person name="Klopp C."/>
            <person name="Thompson A.W."/>
            <person name="Robinson-Rechavi M."/>
            <person name="Braasch I."/>
            <person name="Lecointre G."/>
            <person name="Bobe J."/>
            <person name="Postlethwait J.H."/>
            <person name="Berthelot C."/>
            <person name="Roest Crollius H."/>
            <person name="Guiguen Y."/>
        </authorList>
    </citation>
    <scope>NUCLEOTIDE SEQUENCE</scope>
    <source>
        <strain evidence="2">NC1722</strain>
    </source>
</reference>
<feature type="region of interest" description="Disordered" evidence="1">
    <location>
        <begin position="52"/>
        <end position="108"/>
    </location>
</feature>
<gene>
    <name evidence="2" type="ORF">AAFF_G00167140</name>
</gene>
<comment type="caution">
    <text evidence="2">The sequence shown here is derived from an EMBL/GenBank/DDBJ whole genome shotgun (WGS) entry which is preliminary data.</text>
</comment>
<sequence>MAFPEKCRSAWRRSEPDGPAREKHGDGNPGATVESWEKNVPFFSVSIGIAEEMEEPVPGPRGGGEDSRLRPRTGEHGDVRGPDLRMRNEGGPGGGGTPAHKAGVPFRNDGLARIRGAAATIP</sequence>
<protein>
    <submittedName>
        <fullName evidence="2">Uncharacterized protein</fullName>
    </submittedName>
</protein>
<organism evidence="2 3">
    <name type="scientific">Aldrovandia affinis</name>
    <dbReference type="NCBI Taxonomy" id="143900"/>
    <lineage>
        <taxon>Eukaryota</taxon>
        <taxon>Metazoa</taxon>
        <taxon>Chordata</taxon>
        <taxon>Craniata</taxon>
        <taxon>Vertebrata</taxon>
        <taxon>Euteleostomi</taxon>
        <taxon>Actinopterygii</taxon>
        <taxon>Neopterygii</taxon>
        <taxon>Teleostei</taxon>
        <taxon>Notacanthiformes</taxon>
        <taxon>Halosauridae</taxon>
        <taxon>Aldrovandia</taxon>
    </lineage>
</organism>
<keyword evidence="3" id="KW-1185">Reference proteome</keyword>
<feature type="compositionally biased region" description="Basic and acidic residues" evidence="1">
    <location>
        <begin position="63"/>
        <end position="88"/>
    </location>
</feature>